<gene>
    <name evidence="2" type="ORF">ACFFUV_15865</name>
</gene>
<dbReference type="PROSITE" id="PS51257">
    <property type="entry name" value="PROKAR_LIPOPROTEIN"/>
    <property type="match status" value="1"/>
</dbReference>
<protein>
    <submittedName>
        <fullName evidence="2">YjbF family lipoprotein</fullName>
    </submittedName>
</protein>
<comment type="caution">
    <text evidence="2">The sequence shown here is derived from an EMBL/GenBank/DDBJ whole genome shotgun (WGS) entry which is preliminary data.</text>
</comment>
<dbReference type="SUPFAM" id="SSF159270">
    <property type="entry name" value="YmcC-like"/>
    <property type="match status" value="1"/>
</dbReference>
<evidence type="ECO:0000313" key="3">
    <source>
        <dbReference type="Proteomes" id="UP001589645"/>
    </source>
</evidence>
<evidence type="ECO:0000313" key="2">
    <source>
        <dbReference type="EMBL" id="MFB9136449.1"/>
    </source>
</evidence>
<dbReference type="RefSeq" id="WP_390194558.1">
    <property type="nucleotide sequence ID" value="NZ_JBHMEP010000005.1"/>
</dbReference>
<sequence length="222" mass="25780">MTFPIQKQFLLIFILSLLTGCSQKAAITGETIQQALWGTDDINLDRQHISDLPYASSYVKINNSARIFMVLAFAEENPHSGDMQLKWMSADNAMIVTENGRVIKTLNLPQHNLSAVTPRFGLFNFSSSQKQWRAIYDWQPDYDYDHTALINSYQNGQQWVRSTLWKKRLNVWQEDIKFVGSSQHMQNVFWADDQGQVLKSQQWLIPNQLYIEQEILKPYSSN</sequence>
<dbReference type="InterPro" id="IPR023373">
    <property type="entry name" value="YmcC_sf"/>
</dbReference>
<proteinExistence type="predicted"/>
<dbReference type="Pfam" id="PF11102">
    <property type="entry name" value="YjbF"/>
    <property type="match status" value="1"/>
</dbReference>
<keyword evidence="1" id="KW-0732">Signal</keyword>
<evidence type="ECO:0000256" key="1">
    <source>
        <dbReference type="SAM" id="SignalP"/>
    </source>
</evidence>
<dbReference type="InterPro" id="IPR021308">
    <property type="entry name" value="GfcB"/>
</dbReference>
<keyword evidence="3" id="KW-1185">Reference proteome</keyword>
<accession>A0ABV5HQC6</accession>
<reference evidence="2 3" key="1">
    <citation type="submission" date="2024-09" db="EMBL/GenBank/DDBJ databases">
        <authorList>
            <person name="Sun Q."/>
            <person name="Mori K."/>
        </authorList>
    </citation>
    <scope>NUCLEOTIDE SEQUENCE [LARGE SCALE GENOMIC DNA]</scope>
    <source>
        <strain evidence="2 3">CECT 8064</strain>
    </source>
</reference>
<name>A0ABV5HQC6_9VIBR</name>
<dbReference type="Gene3D" id="2.40.360.10">
    <property type="entry name" value="YmcC-like"/>
    <property type="match status" value="1"/>
</dbReference>
<feature type="chain" id="PRO_5045925912" evidence="1">
    <location>
        <begin position="26"/>
        <end position="222"/>
    </location>
</feature>
<dbReference type="Proteomes" id="UP001589645">
    <property type="component" value="Unassembled WGS sequence"/>
</dbReference>
<dbReference type="EMBL" id="JBHMEP010000005">
    <property type="protein sequence ID" value="MFB9136449.1"/>
    <property type="molecule type" value="Genomic_DNA"/>
</dbReference>
<feature type="signal peptide" evidence="1">
    <location>
        <begin position="1"/>
        <end position="25"/>
    </location>
</feature>
<organism evidence="2 3">
    <name type="scientific">Vibrio olivae</name>
    <dbReference type="NCBI Taxonomy" id="1243002"/>
    <lineage>
        <taxon>Bacteria</taxon>
        <taxon>Pseudomonadati</taxon>
        <taxon>Pseudomonadota</taxon>
        <taxon>Gammaproteobacteria</taxon>
        <taxon>Vibrionales</taxon>
        <taxon>Vibrionaceae</taxon>
        <taxon>Vibrio</taxon>
    </lineage>
</organism>
<keyword evidence="2" id="KW-0449">Lipoprotein</keyword>